<dbReference type="Pfam" id="PF07690">
    <property type="entry name" value="MFS_1"/>
    <property type="match status" value="1"/>
</dbReference>
<keyword evidence="8" id="KW-1185">Reference proteome</keyword>
<feature type="transmembrane region" description="Helical" evidence="5">
    <location>
        <begin position="245"/>
        <end position="267"/>
    </location>
</feature>
<evidence type="ECO:0000259" key="6">
    <source>
        <dbReference type="PROSITE" id="PS50850"/>
    </source>
</evidence>
<keyword evidence="3 5" id="KW-1133">Transmembrane helix</keyword>
<dbReference type="SUPFAM" id="SSF103473">
    <property type="entry name" value="MFS general substrate transporter"/>
    <property type="match status" value="1"/>
</dbReference>
<evidence type="ECO:0000256" key="5">
    <source>
        <dbReference type="SAM" id="Phobius"/>
    </source>
</evidence>
<feature type="transmembrane region" description="Helical" evidence="5">
    <location>
        <begin position="41"/>
        <end position="61"/>
    </location>
</feature>
<reference evidence="7 8" key="1">
    <citation type="submission" date="2018-09" db="EMBL/GenBank/DDBJ databases">
        <title>Optimization and identification of Corynebacterium falsenii FN1-14 from fish paste.</title>
        <authorList>
            <person name="Daroonpunt R."/>
            <person name="Tanasupawat S."/>
        </authorList>
    </citation>
    <scope>NUCLEOTIDE SEQUENCE [LARGE SCALE GENOMIC DNA]</scope>
    <source>
        <strain evidence="7 8">FN1-14</strain>
    </source>
</reference>
<feature type="transmembrane region" description="Helical" evidence="5">
    <location>
        <begin position="369"/>
        <end position="393"/>
    </location>
</feature>
<dbReference type="PANTHER" id="PTHR23523">
    <property type="match status" value="1"/>
</dbReference>
<evidence type="ECO:0000313" key="7">
    <source>
        <dbReference type="EMBL" id="RIX36951.1"/>
    </source>
</evidence>
<comment type="caution">
    <text evidence="7">The sequence shown here is derived from an EMBL/GenBank/DDBJ whole genome shotgun (WGS) entry which is preliminary data.</text>
</comment>
<feature type="transmembrane region" description="Helical" evidence="5">
    <location>
        <begin position="97"/>
        <end position="120"/>
    </location>
</feature>
<keyword evidence="2 5" id="KW-0812">Transmembrane</keyword>
<feature type="transmembrane region" description="Helical" evidence="5">
    <location>
        <begin position="163"/>
        <end position="185"/>
    </location>
</feature>
<keyword evidence="4 5" id="KW-0472">Membrane</keyword>
<dbReference type="InterPro" id="IPR036259">
    <property type="entry name" value="MFS_trans_sf"/>
</dbReference>
<evidence type="ECO:0000256" key="4">
    <source>
        <dbReference type="ARBA" id="ARBA00023136"/>
    </source>
</evidence>
<feature type="transmembrane region" description="Helical" evidence="5">
    <location>
        <begin position="310"/>
        <end position="330"/>
    </location>
</feature>
<sequence>MSLVSVIAVVAVLFTSSNLRSPVSSFPPIADVVSRALGADTLFVGIVGMAPTAMFAVAAVLSGPLARALTFRAVTTTAMVLATVGFGLRAITSNEIVFLIGTMVGLVGVGITNTLLPALVKDYFPFRLTTMSIAYMVAGQISMATASVVAVPLEQWGGWRLAIGIWAVPPLLAALCWALLVFAVAPGSAAERGRHVLRRSHPRQLVRAFRGGRMVASTEKKQHNDQNSDHAEARAGYRHIWRHPVSWGIVAMFAMTSSISYCFITWAPKIVVQAGGSPTFGGVVGGVFAAMGIVTAFLCPWAVERFRAGAYVVTILSAACMYTALAMLLVNPAFLPVVWISLVALGCATFQLGLILIATRTRQAGAAAALSSGAQGIGYTVASVGPFVFGALFDATGSWTPGLVMLLVFNTVLFGAGLIAGRPVFVDDPR</sequence>
<feature type="transmembrane region" description="Helical" evidence="5">
    <location>
        <begin position="399"/>
        <end position="420"/>
    </location>
</feature>
<dbReference type="PANTHER" id="PTHR23523:SF2">
    <property type="entry name" value="2-NITROIMIDAZOLE TRANSPORTER"/>
    <property type="match status" value="1"/>
</dbReference>
<evidence type="ECO:0000256" key="1">
    <source>
        <dbReference type="ARBA" id="ARBA00004651"/>
    </source>
</evidence>
<feature type="domain" description="Major facilitator superfamily (MFS) profile" evidence="6">
    <location>
        <begin position="1"/>
        <end position="430"/>
    </location>
</feature>
<dbReference type="GO" id="GO:0005886">
    <property type="term" value="C:plasma membrane"/>
    <property type="evidence" value="ECO:0007669"/>
    <property type="project" value="UniProtKB-SubCell"/>
</dbReference>
<evidence type="ECO:0000256" key="2">
    <source>
        <dbReference type="ARBA" id="ARBA00022692"/>
    </source>
</evidence>
<dbReference type="GO" id="GO:0022857">
    <property type="term" value="F:transmembrane transporter activity"/>
    <property type="evidence" value="ECO:0007669"/>
    <property type="project" value="InterPro"/>
</dbReference>
<name>A0A418QAB5_9CORY</name>
<dbReference type="OrthoDB" id="5317164at2"/>
<dbReference type="PROSITE" id="PS50850">
    <property type="entry name" value="MFS"/>
    <property type="match status" value="1"/>
</dbReference>
<gene>
    <name evidence="7" type="ORF">D3M95_00210</name>
</gene>
<dbReference type="Proteomes" id="UP000285278">
    <property type="component" value="Unassembled WGS sequence"/>
</dbReference>
<feature type="transmembrane region" description="Helical" evidence="5">
    <location>
        <begin position="336"/>
        <end position="357"/>
    </location>
</feature>
<dbReference type="InterPro" id="IPR020846">
    <property type="entry name" value="MFS_dom"/>
</dbReference>
<feature type="transmembrane region" description="Helical" evidence="5">
    <location>
        <begin position="132"/>
        <end position="151"/>
    </location>
</feature>
<comment type="subcellular location">
    <subcellularLocation>
        <location evidence="1">Cell membrane</location>
        <topology evidence="1">Multi-pass membrane protein</topology>
    </subcellularLocation>
</comment>
<evidence type="ECO:0000313" key="8">
    <source>
        <dbReference type="Proteomes" id="UP000285278"/>
    </source>
</evidence>
<dbReference type="InterPro" id="IPR011701">
    <property type="entry name" value="MFS"/>
</dbReference>
<protein>
    <submittedName>
        <fullName evidence="7">MFS transporter</fullName>
    </submittedName>
</protein>
<dbReference type="STRING" id="1451189.CFAL_08515"/>
<organism evidence="7 8">
    <name type="scientific">Corynebacterium falsenii</name>
    <dbReference type="NCBI Taxonomy" id="108486"/>
    <lineage>
        <taxon>Bacteria</taxon>
        <taxon>Bacillati</taxon>
        <taxon>Actinomycetota</taxon>
        <taxon>Actinomycetes</taxon>
        <taxon>Mycobacteriales</taxon>
        <taxon>Corynebacteriaceae</taxon>
        <taxon>Corynebacterium</taxon>
    </lineage>
</organism>
<feature type="transmembrane region" description="Helical" evidence="5">
    <location>
        <begin position="73"/>
        <end position="91"/>
    </location>
</feature>
<dbReference type="AlphaFoldDB" id="A0A418QAB5"/>
<dbReference type="InterPro" id="IPR052524">
    <property type="entry name" value="MFS_Cyanate_Porter"/>
</dbReference>
<dbReference type="EMBL" id="QXJK01000001">
    <property type="protein sequence ID" value="RIX36951.1"/>
    <property type="molecule type" value="Genomic_DNA"/>
</dbReference>
<proteinExistence type="predicted"/>
<feature type="transmembrane region" description="Helical" evidence="5">
    <location>
        <begin position="279"/>
        <end position="303"/>
    </location>
</feature>
<dbReference type="Gene3D" id="1.20.1250.20">
    <property type="entry name" value="MFS general substrate transporter like domains"/>
    <property type="match status" value="1"/>
</dbReference>
<evidence type="ECO:0000256" key="3">
    <source>
        <dbReference type="ARBA" id="ARBA00022989"/>
    </source>
</evidence>
<accession>A0A418QAB5</accession>